<evidence type="ECO:0000313" key="9">
    <source>
        <dbReference type="Ensembl" id="ENSCCRP00015105248.1"/>
    </source>
</evidence>
<feature type="disulfide bond" evidence="6">
    <location>
        <begin position="155"/>
        <end position="181"/>
    </location>
</feature>
<dbReference type="InterPro" id="IPR015819">
    <property type="entry name" value="Lipid_transp_b-sht_shell"/>
</dbReference>
<dbReference type="PANTHER" id="PTHR23345:SF29">
    <property type="entry name" value="VITELLOGENIN 3, PHOSVITINLESS"/>
    <property type="match status" value="1"/>
</dbReference>
<dbReference type="InterPro" id="IPR037088">
    <property type="entry name" value="Vitellinogen_b-sht_shell_sf"/>
</dbReference>
<protein>
    <submittedName>
        <fullName evidence="9">Vitellogenin 3, phosvitinless</fullName>
    </submittedName>
</protein>
<dbReference type="FunFam" id="1.25.10.20:FF:000002">
    <property type="entry name" value="Vitellogenin 7"/>
    <property type="match status" value="1"/>
</dbReference>
<evidence type="ECO:0000256" key="5">
    <source>
        <dbReference type="ARBA" id="ARBA00023180"/>
    </source>
</evidence>
<dbReference type="Gene3D" id="2.20.90.10">
    <property type="entry name" value="Vitellinogen, beta-sheet shell domain"/>
    <property type="match status" value="1"/>
</dbReference>
<dbReference type="AlphaFoldDB" id="A0A8C2AGL7"/>
<dbReference type="InterPro" id="IPR015816">
    <property type="entry name" value="Vitellinogen_b-sht_N"/>
</dbReference>
<reference evidence="9" key="1">
    <citation type="submission" date="2025-08" db="UniProtKB">
        <authorList>
            <consortium name="Ensembl"/>
        </authorList>
    </citation>
    <scope>IDENTIFICATION</scope>
</reference>
<dbReference type="PROSITE" id="PS51211">
    <property type="entry name" value="VITELLOGENIN"/>
    <property type="match status" value="1"/>
</dbReference>
<dbReference type="GO" id="GO:0045735">
    <property type="term" value="F:nutrient reservoir activity"/>
    <property type="evidence" value="ECO:0007669"/>
    <property type="project" value="UniProtKB-KW"/>
</dbReference>
<dbReference type="Gene3D" id="2.30.230.10">
    <property type="entry name" value="Lipovitellin, beta-sheet shell regions, chain A"/>
    <property type="match status" value="1"/>
</dbReference>
<evidence type="ECO:0000313" key="10">
    <source>
        <dbReference type="Proteomes" id="UP000694700"/>
    </source>
</evidence>
<dbReference type="InterPro" id="IPR015817">
    <property type="entry name" value="Vitellinogen_open_b-sht_sub1"/>
</dbReference>
<dbReference type="Gene3D" id="2.20.80.10">
    <property type="entry name" value="Lipovitellin-phosvitin complex, chain A, domain 4"/>
    <property type="match status" value="1"/>
</dbReference>
<dbReference type="InterPro" id="IPR011030">
    <property type="entry name" value="Lipovitellin_superhlx_dom"/>
</dbReference>
<feature type="signal peptide" evidence="7">
    <location>
        <begin position="1"/>
        <end position="19"/>
    </location>
</feature>
<keyword evidence="2 7" id="KW-0732">Signal</keyword>
<dbReference type="Proteomes" id="UP000694700">
    <property type="component" value="Unplaced"/>
</dbReference>
<comment type="caution">
    <text evidence="6">Lacks conserved residue(s) required for the propagation of feature annotation.</text>
</comment>
<dbReference type="PANTHER" id="PTHR23345">
    <property type="entry name" value="VITELLOGENIN-RELATED"/>
    <property type="match status" value="1"/>
</dbReference>
<proteinExistence type="predicted"/>
<dbReference type="Gene3D" id="2.20.50.20">
    <property type="entry name" value="Lipovitellin. Chain A, domain 3"/>
    <property type="match status" value="1"/>
</dbReference>
<dbReference type="Pfam" id="PF09175">
    <property type="entry name" value="Vit_b-sht_shell"/>
    <property type="match status" value="1"/>
</dbReference>
<dbReference type="FunFam" id="2.20.50.20:FF:000005">
    <property type="entry name" value="Vitellogenin 3"/>
    <property type="match status" value="1"/>
</dbReference>
<name>A0A8C2AGL7_CYPCA</name>
<keyword evidence="4 6" id="KW-1015">Disulfide bond</keyword>
<evidence type="ECO:0000256" key="2">
    <source>
        <dbReference type="ARBA" id="ARBA00022729"/>
    </source>
</evidence>
<dbReference type="GO" id="GO:0005319">
    <property type="term" value="F:lipid transporter activity"/>
    <property type="evidence" value="ECO:0007669"/>
    <property type="project" value="InterPro"/>
</dbReference>
<dbReference type="Gene3D" id="1.25.10.20">
    <property type="entry name" value="Vitellinogen, superhelical"/>
    <property type="match status" value="1"/>
</dbReference>
<dbReference type="SUPFAM" id="SSF56968">
    <property type="entry name" value="Lipovitellin-phosvitin complex, beta-sheet shell regions"/>
    <property type="match status" value="3"/>
</dbReference>
<evidence type="ECO:0000256" key="7">
    <source>
        <dbReference type="SAM" id="SignalP"/>
    </source>
</evidence>
<dbReference type="InterPro" id="IPR015258">
    <property type="entry name" value="Vitellinogen_b-sht_shell"/>
</dbReference>
<dbReference type="Ensembl" id="ENSCCRT00015108622.1">
    <property type="protein sequence ID" value="ENSCCRP00015105248.1"/>
    <property type="gene ID" value="ENSCCRG00015039342.1"/>
</dbReference>
<accession>A0A8C2AGL7</accession>
<dbReference type="SUPFAM" id="SSF48431">
    <property type="entry name" value="Lipovitellin-phosvitin complex, superhelical domain"/>
    <property type="match status" value="1"/>
</dbReference>
<dbReference type="InterPro" id="IPR001747">
    <property type="entry name" value="Vitellogenin_N"/>
</dbReference>
<feature type="domain" description="Vitellogenin" evidence="8">
    <location>
        <begin position="17"/>
        <end position="652"/>
    </location>
</feature>
<dbReference type="Pfam" id="PF01347">
    <property type="entry name" value="Vitellogenin_N"/>
    <property type="match status" value="1"/>
</dbReference>
<keyword evidence="3" id="KW-0758">Storage protein</keyword>
<dbReference type="SMART" id="SM00638">
    <property type="entry name" value="LPD_N"/>
    <property type="match status" value="1"/>
</dbReference>
<evidence type="ECO:0000259" key="8">
    <source>
        <dbReference type="PROSITE" id="PS51211"/>
    </source>
</evidence>
<dbReference type="InterPro" id="IPR015255">
    <property type="entry name" value="Vitellinogen_open_b-sht"/>
</dbReference>
<dbReference type="SMART" id="SM01169">
    <property type="entry name" value="DUF1943"/>
    <property type="match status" value="1"/>
</dbReference>
<dbReference type="Pfam" id="PF09172">
    <property type="entry name" value="Vit_open_b-sht"/>
    <property type="match status" value="1"/>
</dbReference>
<sequence>MWRLHLCLLVALAEPFLNSKKTYEYKYEGLVRVGRELPDLVESALKMRCTFKIIGESPQTFVLQISNVDVEDFNGLPGKGVFSPSQKLTERLSAEFSQPIVFEFSKGQITDIRTAPGVSNTVVNIVRGILGFLQVTVKTTQSFYELVELGIHGVCQSSYTVEEDSNAKELIVSQMVDITNCQQPAALYRGMALAPEDKLSKQRGESVVSTVKHTYTVKSTADGGLITKAFAQERQYFTPFNVKGGNSRLRDIELLKVSDTTDKIVTGQMQSRGNLIYKTEKDLRPIPVVMINLNEPMPKILDLIKRLAQANIYHVDSASSTDILNLIQLLRVATLENLEQLWKQVSGNDEHRRWFLDLVVEVTDERILKFLETRFKAGDITANEAGQALVVAFNHLSAEPVSVALAQEFLTIPFSKSHPLMWNTVVLAYGSLVYRYCVYTDPCPITVVQPLLDMATSGLSKNSEEDMVLALKALGNAAHPSSIKTLLKFLPGYTAGAEKLPIRVQSAAVQSFRLLASRDPHSVQDIVLNLFVQRTLPAEIRMLACMVLLETKPSIALISVISEVLLEETDLQVASFSYSLLKGISKSRTPDNQHLSTACNIAIKILTPKLGHLSYRYSKNVHLDWFHDDFLFGTSADIYMLQNESLIPTKLMLKGKMHFIGRILQFLEFGFRADGLKELLVGKIPQLKKGITDFLSDWQNLPKDRPLLTAYARVFGQEAFLMDVREDSIQSIIKSFSPSAGKESKVWEKIQDVQKGTSWHWTKPHLVYEARFIQPTCLGLPVEISKYYSIINAITVKAEINPPPKEHLGELLSSDISLHTDGFVGVTKDHFVFHGINTDLFQCGTELKSKIVSALPWAFDLKINRKEQKYEMNLTPIKTVTELFSVKYVFHDFYRSFFIQNNSHDTKNSEVKFRQCADAKIYGTSVCIEAEAKRAHYLHEYPLYYFLGHTRFSYQLEPAEGAKPIEKIQIQVTAGRKNPPGVSEMMNLSHRVFKLYSLFIEKKKSSSEFDLDATPESVITVKALGLSPPAKPLGYEGVAFYLPTAQRDNIEMIVSDVGEEANWKMCANANTDKSQTSAKAHLRWGAECQTYDLSMRVSAACQPESKPSIYTKITWGALPSVFTMIEYMPGISYIMGFYQKYEKNPERQAAVTVVVSSPQTFDMRVKIPERTIYKKAIPSPIDLAGFEVHL</sequence>
<feature type="chain" id="PRO_5034325817" evidence="7">
    <location>
        <begin position="20"/>
        <end position="1190"/>
    </location>
</feature>
<evidence type="ECO:0000256" key="4">
    <source>
        <dbReference type="ARBA" id="ARBA00023157"/>
    </source>
</evidence>
<dbReference type="GO" id="GO:0032355">
    <property type="term" value="P:response to estradiol"/>
    <property type="evidence" value="ECO:0007669"/>
    <property type="project" value="TreeGrafter"/>
</dbReference>
<dbReference type="SMART" id="SM01170">
    <property type="entry name" value="DUF1944"/>
    <property type="match status" value="1"/>
</dbReference>
<keyword evidence="1" id="KW-0597">Phosphoprotein</keyword>
<dbReference type="GO" id="GO:0071391">
    <property type="term" value="P:cellular response to estrogen stimulus"/>
    <property type="evidence" value="ECO:0007669"/>
    <property type="project" value="TreeGrafter"/>
</dbReference>
<evidence type="ECO:0000256" key="3">
    <source>
        <dbReference type="ARBA" id="ARBA00022761"/>
    </source>
</evidence>
<evidence type="ECO:0000256" key="6">
    <source>
        <dbReference type="PROSITE-ProRule" id="PRU00557"/>
    </source>
</evidence>
<organism evidence="9 10">
    <name type="scientific">Cyprinus carpio</name>
    <name type="common">Common carp</name>
    <dbReference type="NCBI Taxonomy" id="7962"/>
    <lineage>
        <taxon>Eukaryota</taxon>
        <taxon>Metazoa</taxon>
        <taxon>Chordata</taxon>
        <taxon>Craniata</taxon>
        <taxon>Vertebrata</taxon>
        <taxon>Euteleostomi</taxon>
        <taxon>Actinopterygii</taxon>
        <taxon>Neopterygii</taxon>
        <taxon>Teleostei</taxon>
        <taxon>Ostariophysi</taxon>
        <taxon>Cypriniformes</taxon>
        <taxon>Cyprinidae</taxon>
        <taxon>Cyprininae</taxon>
        <taxon>Cyprinus</taxon>
    </lineage>
</organism>
<keyword evidence="5" id="KW-0325">Glycoprotein</keyword>
<evidence type="ECO:0000256" key="1">
    <source>
        <dbReference type="ARBA" id="ARBA00022553"/>
    </source>
</evidence>
<dbReference type="InterPro" id="IPR050733">
    <property type="entry name" value="Vitellogenin/Apolipophorin"/>
</dbReference>